<evidence type="ECO:0000256" key="1">
    <source>
        <dbReference type="ARBA" id="ARBA00022801"/>
    </source>
</evidence>
<protein>
    <submittedName>
        <fullName evidence="3">Hydrolase, NUDIX family</fullName>
    </submittedName>
</protein>
<dbReference type="CDD" id="cd04692">
    <property type="entry name" value="NUDIX_Hydrolase"/>
    <property type="match status" value="1"/>
</dbReference>
<dbReference type="Proteomes" id="UP000004079">
    <property type="component" value="Unassembled WGS sequence"/>
</dbReference>
<dbReference type="HOGENOM" id="CLU_060552_3_1_10"/>
<evidence type="ECO:0000259" key="2">
    <source>
        <dbReference type="PROSITE" id="PS51462"/>
    </source>
</evidence>
<sequence length="169" mass="19689">MRDNEKEMFPLVLENGDIIGAISRKEAHNGSKQLHPVVHLHVFNSKGELYLQKRPDWKDIQPGKWDTACGGHIDLGENVEIALKREVQEELGITDYIPKRIGQYVFESNCEKELIYVHKTTYNKVLHPNQEELNGGRFWTSEEIKSNLGKNIFTPNFESEYIRFFSNRE</sequence>
<dbReference type="Pfam" id="PF00293">
    <property type="entry name" value="NUDIX"/>
    <property type="match status" value="1"/>
</dbReference>
<dbReference type="STRING" id="649760.HMPREF0971_02601"/>
<dbReference type="EMBL" id="ACUZ02000046">
    <property type="protein sequence ID" value="EFB31042.1"/>
    <property type="molecule type" value="Genomic_DNA"/>
</dbReference>
<dbReference type="PANTHER" id="PTHR10885:SF0">
    <property type="entry name" value="ISOPENTENYL-DIPHOSPHATE DELTA-ISOMERASE"/>
    <property type="match status" value="1"/>
</dbReference>
<keyword evidence="1 3" id="KW-0378">Hydrolase</keyword>
<gene>
    <name evidence="3" type="ORF">HMPREF0971_02601</name>
</gene>
<organism evidence="3 4">
    <name type="scientific">Segatella oris F0302</name>
    <dbReference type="NCBI Taxonomy" id="649760"/>
    <lineage>
        <taxon>Bacteria</taxon>
        <taxon>Pseudomonadati</taxon>
        <taxon>Bacteroidota</taxon>
        <taxon>Bacteroidia</taxon>
        <taxon>Bacteroidales</taxon>
        <taxon>Prevotellaceae</taxon>
        <taxon>Segatella</taxon>
    </lineage>
</organism>
<accession>D1QUB8</accession>
<evidence type="ECO:0000313" key="3">
    <source>
        <dbReference type="EMBL" id="EFB31042.1"/>
    </source>
</evidence>
<dbReference type="PROSITE" id="PS51462">
    <property type="entry name" value="NUDIX"/>
    <property type="match status" value="1"/>
</dbReference>
<feature type="domain" description="Nudix hydrolase" evidence="2">
    <location>
        <begin position="33"/>
        <end position="161"/>
    </location>
</feature>
<reference evidence="3 4" key="1">
    <citation type="submission" date="2009-11" db="EMBL/GenBank/DDBJ databases">
        <authorList>
            <person name="Weinstock G."/>
            <person name="Sodergren E."/>
            <person name="Clifton S."/>
            <person name="Fulton L."/>
            <person name="Fulton B."/>
            <person name="Courtney L."/>
            <person name="Fronick C."/>
            <person name="Harrison M."/>
            <person name="Strong C."/>
            <person name="Farmer C."/>
            <person name="Delahaunty K."/>
            <person name="Markovic C."/>
            <person name="Hall O."/>
            <person name="Minx P."/>
            <person name="Tomlinson C."/>
            <person name="Mitreva M."/>
            <person name="Nelson J."/>
            <person name="Hou S."/>
            <person name="Wollam A."/>
            <person name="Pepin K.H."/>
            <person name="Johnson M."/>
            <person name="Bhonagiri V."/>
            <person name="Nash W.E."/>
            <person name="Warren W."/>
            <person name="Chinwalla A."/>
            <person name="Mardis E.R."/>
            <person name="Wilson R.K."/>
        </authorList>
    </citation>
    <scope>NUCLEOTIDE SEQUENCE [LARGE SCALE GENOMIC DNA]</scope>
    <source>
        <strain evidence="3 4">F0302</strain>
    </source>
</reference>
<comment type="caution">
    <text evidence="3">The sequence shown here is derived from an EMBL/GenBank/DDBJ whole genome shotgun (WGS) entry which is preliminary data.</text>
</comment>
<proteinExistence type="predicted"/>
<dbReference type="GO" id="GO:0016787">
    <property type="term" value="F:hydrolase activity"/>
    <property type="evidence" value="ECO:0007669"/>
    <property type="project" value="UniProtKB-KW"/>
</dbReference>
<evidence type="ECO:0000313" key="4">
    <source>
        <dbReference type="Proteomes" id="UP000004079"/>
    </source>
</evidence>
<dbReference type="InterPro" id="IPR015797">
    <property type="entry name" value="NUDIX_hydrolase-like_dom_sf"/>
</dbReference>
<dbReference type="InterPro" id="IPR000086">
    <property type="entry name" value="NUDIX_hydrolase_dom"/>
</dbReference>
<dbReference type="PROSITE" id="PS00893">
    <property type="entry name" value="NUDIX_BOX"/>
    <property type="match status" value="1"/>
</dbReference>
<dbReference type="Gene3D" id="3.90.79.10">
    <property type="entry name" value="Nucleoside Triphosphate Pyrophosphohydrolase"/>
    <property type="match status" value="1"/>
</dbReference>
<name>D1QUB8_9BACT</name>
<dbReference type="PANTHER" id="PTHR10885">
    <property type="entry name" value="ISOPENTENYL-DIPHOSPHATE DELTA-ISOMERASE"/>
    <property type="match status" value="1"/>
</dbReference>
<dbReference type="InterPro" id="IPR020084">
    <property type="entry name" value="NUDIX_hydrolase_CS"/>
</dbReference>
<dbReference type="AlphaFoldDB" id="D1QUB8"/>
<dbReference type="RefSeq" id="WP_004374898.1">
    <property type="nucleotide sequence ID" value="NZ_GG703888.1"/>
</dbReference>
<dbReference type="SUPFAM" id="SSF55811">
    <property type="entry name" value="Nudix"/>
    <property type="match status" value="1"/>
</dbReference>